<dbReference type="PANTHER" id="PTHR43991:SF9">
    <property type="entry name" value="DUF2415 DOMAIN-CONTAINING PROTEIN"/>
    <property type="match status" value="1"/>
</dbReference>
<dbReference type="Gene3D" id="2.130.10.10">
    <property type="entry name" value="YVTN repeat-like/Quinoprotein amine dehydrogenase"/>
    <property type="match status" value="1"/>
</dbReference>
<feature type="region of interest" description="Disordered" evidence="2">
    <location>
        <begin position="302"/>
        <end position="333"/>
    </location>
</feature>
<dbReference type="OrthoDB" id="64353at2759"/>
<feature type="compositionally biased region" description="Polar residues" evidence="2">
    <location>
        <begin position="394"/>
        <end position="407"/>
    </location>
</feature>
<evidence type="ECO:0000256" key="2">
    <source>
        <dbReference type="SAM" id="MobiDB-lite"/>
    </source>
</evidence>
<dbReference type="EMBL" id="MLYV02001195">
    <property type="protein sequence ID" value="PSR72328.1"/>
    <property type="molecule type" value="Genomic_DNA"/>
</dbReference>
<name>A0A2R6NJA9_9APHY</name>
<sequence length="523" mass="57574">MSEASFAIHGRRQSWNTISLPPTPRHFWRSVVKKLNFICPSTPPLRHHIWAGKKGPNENLHDILGDSASISPDGRTLLSVGDSPDVYLHRITGGARITFTQTTKLSLAPYITTVSPYLYNLHPNGPVPASFSTAFSSNGSKFAVASQEGVVVVWDVRSTKPLKVIHTDKTRASSRAGNGGASGWLYENPWDWGRTGQGKAPGWGVRSVKFSPQGVGREVLTFTEHTSLLHIMDARTFEEEEIVRVPNFESPPTSRPPTARQRSNSPPSMRPSSSTTDLTQSLPPPPHIVLFSSVLEDTFRISSSDSTGRRRRHGRRMRSGDEPSGEEDGDGIVVIPALGDREVDEDVRRLFNGRRVLRARSNGVLESSITVGDINAGDERAEDDMDVDELESDCLSSYAPSRESSPIPSSGPLSQFQSQSQSQPQAPMPSSLPRLDSSRRTNLLARRESSGPYMSRRTSNHSLRRPRRGSPTDGSTDTEVEQDLAGTCFDPSGEYIYVAASRGISEWKVRGAEQSWWIDSSWA</sequence>
<evidence type="ECO:0000313" key="4">
    <source>
        <dbReference type="EMBL" id="PSR72328.1"/>
    </source>
</evidence>
<dbReference type="AlphaFoldDB" id="A0A2R6NJA9"/>
<dbReference type="Pfam" id="PF10313">
    <property type="entry name" value="DUF2415"/>
    <property type="match status" value="1"/>
</dbReference>
<dbReference type="InterPro" id="IPR019417">
    <property type="entry name" value="DUF2415"/>
</dbReference>
<dbReference type="Proteomes" id="UP000186601">
    <property type="component" value="Unassembled WGS sequence"/>
</dbReference>
<feature type="compositionally biased region" description="Basic residues" evidence="2">
    <location>
        <begin position="458"/>
        <end position="468"/>
    </location>
</feature>
<dbReference type="PROSITE" id="PS50082">
    <property type="entry name" value="WD_REPEATS_2"/>
    <property type="match status" value="1"/>
</dbReference>
<reference evidence="4 5" key="1">
    <citation type="submission" date="2018-02" db="EMBL/GenBank/DDBJ databases">
        <title>Genome sequence of the basidiomycete white-rot fungus Phlebia centrifuga.</title>
        <authorList>
            <person name="Granchi Z."/>
            <person name="Peng M."/>
            <person name="de Vries R.P."/>
            <person name="Hilden K."/>
            <person name="Makela M.R."/>
            <person name="Grigoriev I."/>
            <person name="Riley R."/>
        </authorList>
    </citation>
    <scope>NUCLEOTIDE SEQUENCE [LARGE SCALE GENOMIC DNA]</scope>
    <source>
        <strain evidence="4 5">FBCC195</strain>
    </source>
</reference>
<evidence type="ECO:0000259" key="3">
    <source>
        <dbReference type="Pfam" id="PF10313"/>
    </source>
</evidence>
<feature type="compositionally biased region" description="Acidic residues" evidence="2">
    <location>
        <begin position="380"/>
        <end position="392"/>
    </location>
</feature>
<evidence type="ECO:0000313" key="5">
    <source>
        <dbReference type="Proteomes" id="UP000186601"/>
    </source>
</evidence>
<feature type="repeat" description="WD" evidence="1">
    <location>
        <begin position="132"/>
        <end position="164"/>
    </location>
</feature>
<keyword evidence="5" id="KW-1185">Reference proteome</keyword>
<feature type="compositionally biased region" description="Low complexity" evidence="2">
    <location>
        <begin position="408"/>
        <end position="435"/>
    </location>
</feature>
<proteinExistence type="predicted"/>
<dbReference type="InterPro" id="IPR015943">
    <property type="entry name" value="WD40/YVTN_repeat-like_dom_sf"/>
</dbReference>
<comment type="caution">
    <text evidence="4">The sequence shown here is derived from an EMBL/GenBank/DDBJ whole genome shotgun (WGS) entry which is preliminary data.</text>
</comment>
<feature type="region of interest" description="Disordered" evidence="2">
    <location>
        <begin position="375"/>
        <end position="481"/>
    </location>
</feature>
<protein>
    <recommendedName>
        <fullName evidence="3">DUF2415 domain-containing protein</fullName>
    </recommendedName>
</protein>
<organism evidence="4 5">
    <name type="scientific">Hermanssonia centrifuga</name>
    <dbReference type="NCBI Taxonomy" id="98765"/>
    <lineage>
        <taxon>Eukaryota</taxon>
        <taxon>Fungi</taxon>
        <taxon>Dikarya</taxon>
        <taxon>Basidiomycota</taxon>
        <taxon>Agaricomycotina</taxon>
        <taxon>Agaricomycetes</taxon>
        <taxon>Polyporales</taxon>
        <taxon>Meruliaceae</taxon>
        <taxon>Hermanssonia</taxon>
    </lineage>
</organism>
<dbReference type="PANTHER" id="PTHR43991">
    <property type="entry name" value="WD REPEAT PROTEIN (AFU_ORTHOLOGUE AFUA_8G05640)-RELATED"/>
    <property type="match status" value="1"/>
</dbReference>
<dbReference type="InterPro" id="IPR001680">
    <property type="entry name" value="WD40_rpt"/>
</dbReference>
<evidence type="ECO:0000256" key="1">
    <source>
        <dbReference type="PROSITE-ProRule" id="PRU00221"/>
    </source>
</evidence>
<keyword evidence="1" id="KW-0853">WD repeat</keyword>
<feature type="compositionally biased region" description="Low complexity" evidence="2">
    <location>
        <begin position="260"/>
        <end position="274"/>
    </location>
</feature>
<gene>
    <name evidence="4" type="ORF">PHLCEN_2v11776</name>
</gene>
<dbReference type="STRING" id="98765.A0A2R6NJA9"/>
<dbReference type="SUPFAM" id="SSF82171">
    <property type="entry name" value="DPP6 N-terminal domain-like"/>
    <property type="match status" value="1"/>
</dbReference>
<accession>A0A2R6NJA9</accession>
<feature type="domain" description="DUF2415" evidence="3">
    <location>
        <begin position="205"/>
        <end position="243"/>
    </location>
</feature>
<feature type="region of interest" description="Disordered" evidence="2">
    <location>
        <begin position="243"/>
        <end position="287"/>
    </location>
</feature>